<evidence type="ECO:0000256" key="2">
    <source>
        <dbReference type="ARBA" id="ARBA00022692"/>
    </source>
</evidence>
<evidence type="ECO:0000256" key="3">
    <source>
        <dbReference type="ARBA" id="ARBA00022989"/>
    </source>
</evidence>
<keyword evidence="2 7" id="KW-0812">Transmembrane</keyword>
<dbReference type="HAMAP" id="MF_02065">
    <property type="entry name" value="MltG"/>
    <property type="match status" value="1"/>
</dbReference>
<evidence type="ECO:0000256" key="6">
    <source>
        <dbReference type="ARBA" id="ARBA00023316"/>
    </source>
</evidence>
<accession>A0ABS7XLB7</accession>
<protein>
    <recommendedName>
        <fullName evidence="7">Endolytic murein transglycosylase</fullName>
        <ecNumber evidence="7">4.2.2.29</ecNumber>
    </recommendedName>
    <alternativeName>
        <fullName evidence="7">Peptidoglycan lytic transglycosylase</fullName>
    </alternativeName>
    <alternativeName>
        <fullName evidence="7">Peptidoglycan polymerization terminase</fullName>
    </alternativeName>
</protein>
<dbReference type="CDD" id="cd08010">
    <property type="entry name" value="MltG_like"/>
    <property type="match status" value="1"/>
</dbReference>
<evidence type="ECO:0000256" key="5">
    <source>
        <dbReference type="ARBA" id="ARBA00023239"/>
    </source>
</evidence>
<keyword evidence="4 7" id="KW-0472">Membrane</keyword>
<comment type="function">
    <text evidence="7">Functions as a peptidoglycan terminase that cleaves nascent peptidoglycan strands endolytically to terminate their elongation.</text>
</comment>
<dbReference type="PANTHER" id="PTHR30518:SF2">
    <property type="entry name" value="ENDOLYTIC MUREIN TRANSGLYCOSYLASE"/>
    <property type="match status" value="1"/>
</dbReference>
<comment type="catalytic activity">
    <reaction evidence="7">
        <text>a peptidoglycan chain = a peptidoglycan chain with N-acetyl-1,6-anhydromuramyl-[peptide] at the reducing end + a peptidoglycan chain with N-acetylglucosamine at the non-reducing end.</text>
        <dbReference type="EC" id="4.2.2.29"/>
    </reaction>
</comment>
<dbReference type="EC" id="4.2.2.29" evidence="7"/>
<dbReference type="Pfam" id="PF02618">
    <property type="entry name" value="YceG"/>
    <property type="match status" value="1"/>
</dbReference>
<dbReference type="RefSeq" id="WP_224462098.1">
    <property type="nucleotide sequence ID" value="NZ_JAIQZE010000016.1"/>
</dbReference>
<gene>
    <name evidence="7 8" type="primary">mltG</name>
    <name evidence="8" type="ORF">LB452_12640</name>
</gene>
<evidence type="ECO:0000256" key="7">
    <source>
        <dbReference type="HAMAP-Rule" id="MF_02065"/>
    </source>
</evidence>
<evidence type="ECO:0000256" key="4">
    <source>
        <dbReference type="ARBA" id="ARBA00023136"/>
    </source>
</evidence>
<proteinExistence type="inferred from homology"/>
<dbReference type="NCBIfam" id="TIGR00247">
    <property type="entry name" value="endolytic transglycosylase MltG"/>
    <property type="match status" value="1"/>
</dbReference>
<keyword evidence="5 7" id="KW-0456">Lyase</keyword>
<reference evidence="9" key="1">
    <citation type="submission" date="2023-07" db="EMBL/GenBank/DDBJ databases">
        <title>Novel species isolated from saline lakes on Tibetan Plateau.</title>
        <authorList>
            <person name="Lu H."/>
        </authorList>
    </citation>
    <scope>NUCLEOTIDE SEQUENCE [LARGE SCALE GENOMIC DNA]</scope>
    <source>
        <strain evidence="9">CAK8W</strain>
    </source>
</reference>
<dbReference type="Proteomes" id="UP001199314">
    <property type="component" value="Unassembled WGS sequence"/>
</dbReference>
<comment type="caution">
    <text evidence="8">The sequence shown here is derived from an EMBL/GenBank/DDBJ whole genome shotgun (WGS) entry which is preliminary data.</text>
</comment>
<dbReference type="PANTHER" id="PTHR30518">
    <property type="entry name" value="ENDOLYTIC MUREIN TRANSGLYCOSYLASE"/>
    <property type="match status" value="1"/>
</dbReference>
<keyword evidence="3 7" id="KW-1133">Transmembrane helix</keyword>
<dbReference type="Gene3D" id="3.30.160.60">
    <property type="entry name" value="Classic Zinc Finger"/>
    <property type="match status" value="1"/>
</dbReference>
<feature type="site" description="Important for catalytic activity" evidence="7">
    <location>
        <position position="216"/>
    </location>
</feature>
<evidence type="ECO:0000256" key="1">
    <source>
        <dbReference type="ARBA" id="ARBA00022475"/>
    </source>
</evidence>
<keyword evidence="9" id="KW-1185">Reference proteome</keyword>
<name>A0ABS7XLB7_9FLAO</name>
<dbReference type="Gene3D" id="3.30.1490.480">
    <property type="entry name" value="Endolytic murein transglycosylase"/>
    <property type="match status" value="1"/>
</dbReference>
<keyword evidence="1 7" id="KW-1003">Cell membrane</keyword>
<dbReference type="InterPro" id="IPR003770">
    <property type="entry name" value="MLTG-like"/>
</dbReference>
<dbReference type="EMBL" id="JAIQZE010000016">
    <property type="protein sequence ID" value="MBZ9779768.1"/>
    <property type="molecule type" value="Genomic_DNA"/>
</dbReference>
<sequence length="347" mass="39779">MYIKKILVAVSVVGLLVLGGVSLYIYNVIFTPNTSFETDTTSVYVSTGSTLQEVVNQLHPLLKDTENFITVAKKKGYASNVKPGHFVLKKDMNNNEIINTLRSRNIPIKVSFNNQHRLENLAGRVAEQIEADSLELLQAMLSDEFLNSKNITPLESMKYYIPNTYEFYWNTSGEEFRDRMVNYYNEFWNETRVAKADNVNLTSVQVMSLAAIVQKETAKVEERPKVAGVYLNRLKNGMKLQADPTVIFAIQNENQDFETPIKRVLYKDLELDSPYNTYKYKGVPPGLIAMPDVSSIEAILNAETHDYLYFAADPENPGYHKFAKTLSQHNRNARVYQNWINKQEIYR</sequence>
<evidence type="ECO:0000313" key="8">
    <source>
        <dbReference type="EMBL" id="MBZ9779768.1"/>
    </source>
</evidence>
<keyword evidence="6 7" id="KW-0961">Cell wall biogenesis/degradation</keyword>
<comment type="similarity">
    <text evidence="7">Belongs to the transglycosylase MltG family.</text>
</comment>
<evidence type="ECO:0000313" key="9">
    <source>
        <dbReference type="Proteomes" id="UP001199314"/>
    </source>
</evidence>
<organism evidence="8 9">
    <name type="scientific">Psychroflexus longus</name>
    <dbReference type="NCBI Taxonomy" id="2873596"/>
    <lineage>
        <taxon>Bacteria</taxon>
        <taxon>Pseudomonadati</taxon>
        <taxon>Bacteroidota</taxon>
        <taxon>Flavobacteriia</taxon>
        <taxon>Flavobacteriales</taxon>
        <taxon>Flavobacteriaceae</taxon>
        <taxon>Psychroflexus</taxon>
    </lineage>
</organism>